<feature type="binding site" evidence="8">
    <location>
        <position position="8"/>
    </location>
    <ligand>
        <name>Mg(2+)</name>
        <dbReference type="ChEBI" id="CHEBI:18420"/>
    </ligand>
</feature>
<dbReference type="Gene3D" id="3.90.470.20">
    <property type="entry name" value="4'-phosphopantetheinyl transferase domain"/>
    <property type="match status" value="1"/>
</dbReference>
<keyword evidence="3 8" id="KW-0479">Metal-binding</keyword>
<evidence type="ECO:0000313" key="10">
    <source>
        <dbReference type="EMBL" id="MFD2729911.1"/>
    </source>
</evidence>
<feature type="domain" description="4'-phosphopantetheinyl transferase" evidence="9">
    <location>
        <begin position="4"/>
        <end position="100"/>
    </location>
</feature>
<evidence type="ECO:0000313" key="11">
    <source>
        <dbReference type="Proteomes" id="UP001597427"/>
    </source>
</evidence>
<dbReference type="InterPro" id="IPR004568">
    <property type="entry name" value="Ppantetheine-prot_Trfase_dom"/>
</dbReference>
<evidence type="ECO:0000256" key="4">
    <source>
        <dbReference type="ARBA" id="ARBA00022832"/>
    </source>
</evidence>
<organism evidence="10 11">
    <name type="scientific">Enterococcus camelliae</name>
    <dbReference type="NCBI Taxonomy" id="453959"/>
    <lineage>
        <taxon>Bacteria</taxon>
        <taxon>Bacillati</taxon>
        <taxon>Bacillota</taxon>
        <taxon>Bacilli</taxon>
        <taxon>Lactobacillales</taxon>
        <taxon>Enterococcaceae</taxon>
        <taxon>Enterococcus</taxon>
    </lineage>
</organism>
<dbReference type="Pfam" id="PF01648">
    <property type="entry name" value="ACPS"/>
    <property type="match status" value="1"/>
</dbReference>
<comment type="catalytic activity">
    <reaction evidence="8">
        <text>apo-[ACP] + CoA = holo-[ACP] + adenosine 3',5'-bisphosphate + H(+)</text>
        <dbReference type="Rhea" id="RHEA:12068"/>
        <dbReference type="Rhea" id="RHEA-COMP:9685"/>
        <dbReference type="Rhea" id="RHEA-COMP:9690"/>
        <dbReference type="ChEBI" id="CHEBI:15378"/>
        <dbReference type="ChEBI" id="CHEBI:29999"/>
        <dbReference type="ChEBI" id="CHEBI:57287"/>
        <dbReference type="ChEBI" id="CHEBI:58343"/>
        <dbReference type="ChEBI" id="CHEBI:64479"/>
        <dbReference type="EC" id="2.7.8.7"/>
    </reaction>
</comment>
<keyword evidence="6 8" id="KW-0443">Lipid metabolism</keyword>
<comment type="similarity">
    <text evidence="8">Belongs to the P-Pant transferase superfamily. AcpS family.</text>
</comment>
<evidence type="ECO:0000256" key="6">
    <source>
        <dbReference type="ARBA" id="ARBA00023098"/>
    </source>
</evidence>
<dbReference type="NCBIfam" id="TIGR00556">
    <property type="entry name" value="pantethn_trn"/>
    <property type="match status" value="1"/>
</dbReference>
<comment type="function">
    <text evidence="8">Transfers the 4'-phosphopantetheine moiety from coenzyme A to a Ser of acyl-carrier-protein.</text>
</comment>
<protein>
    <recommendedName>
        <fullName evidence="8">Holo-[acyl-carrier-protein] synthase</fullName>
        <shortName evidence="8">Holo-ACP synthase</shortName>
        <ecNumber evidence="8">2.7.8.7</ecNumber>
    </recommendedName>
    <alternativeName>
        <fullName evidence="8">4'-phosphopantetheinyl transferase AcpS</fullName>
    </alternativeName>
</protein>
<sequence length="117" mass="12985">MIKGVGIDAVEKERIAQIVKEKPRFAARILTSNELAYYEQLSFHRQVEFLGGRFACKEAFSKAWGTGIGKVGFQEIEVLTNELGAPIVTNSPFQSGCVHVSITHTQTTIFAQIILEE</sequence>
<keyword evidence="2 8" id="KW-0808">Transferase</keyword>
<keyword evidence="4 8" id="KW-0276">Fatty acid metabolism</keyword>
<evidence type="ECO:0000256" key="5">
    <source>
        <dbReference type="ARBA" id="ARBA00022842"/>
    </source>
</evidence>
<evidence type="ECO:0000256" key="8">
    <source>
        <dbReference type="HAMAP-Rule" id="MF_00101"/>
    </source>
</evidence>
<comment type="subcellular location">
    <subcellularLocation>
        <location evidence="8">Cytoplasm</location>
    </subcellularLocation>
</comment>
<dbReference type="EMBL" id="JBHUMO010000071">
    <property type="protein sequence ID" value="MFD2729911.1"/>
    <property type="molecule type" value="Genomic_DNA"/>
</dbReference>
<dbReference type="Proteomes" id="UP001597427">
    <property type="component" value="Unassembled WGS sequence"/>
</dbReference>
<evidence type="ECO:0000256" key="3">
    <source>
        <dbReference type="ARBA" id="ARBA00022723"/>
    </source>
</evidence>
<dbReference type="InterPro" id="IPR037143">
    <property type="entry name" value="4-PPantetheinyl_Trfase_dom_sf"/>
</dbReference>
<keyword evidence="7 8" id="KW-0275">Fatty acid biosynthesis</keyword>
<evidence type="ECO:0000259" key="9">
    <source>
        <dbReference type="Pfam" id="PF01648"/>
    </source>
</evidence>
<dbReference type="RefSeq" id="WP_379982697.1">
    <property type="nucleotide sequence ID" value="NZ_JBHUMO010000071.1"/>
</dbReference>
<proteinExistence type="inferred from homology"/>
<dbReference type="EC" id="2.7.8.7" evidence="8"/>
<dbReference type="SUPFAM" id="SSF56214">
    <property type="entry name" value="4'-phosphopantetheinyl transferase"/>
    <property type="match status" value="1"/>
</dbReference>
<evidence type="ECO:0000256" key="1">
    <source>
        <dbReference type="ARBA" id="ARBA00022516"/>
    </source>
</evidence>
<evidence type="ECO:0000256" key="7">
    <source>
        <dbReference type="ARBA" id="ARBA00023160"/>
    </source>
</evidence>
<dbReference type="NCBIfam" id="TIGR00516">
    <property type="entry name" value="acpS"/>
    <property type="match status" value="1"/>
</dbReference>
<evidence type="ECO:0000256" key="2">
    <source>
        <dbReference type="ARBA" id="ARBA00022679"/>
    </source>
</evidence>
<keyword evidence="1 8" id="KW-0444">Lipid biosynthesis</keyword>
<keyword evidence="5 8" id="KW-0460">Magnesium</keyword>
<reference evidence="11" key="1">
    <citation type="journal article" date="2019" name="Int. J. Syst. Evol. Microbiol.">
        <title>The Global Catalogue of Microorganisms (GCM) 10K type strain sequencing project: providing services to taxonomists for standard genome sequencing and annotation.</title>
        <authorList>
            <consortium name="The Broad Institute Genomics Platform"/>
            <consortium name="The Broad Institute Genome Sequencing Center for Infectious Disease"/>
            <person name="Wu L."/>
            <person name="Ma J."/>
        </authorList>
    </citation>
    <scope>NUCLEOTIDE SEQUENCE [LARGE SCALE GENOMIC DNA]</scope>
    <source>
        <strain evidence="11">TISTR 932</strain>
    </source>
</reference>
<comment type="caution">
    <text evidence="10">The sequence shown here is derived from an EMBL/GenBank/DDBJ whole genome shotgun (WGS) entry which is preliminary data.</text>
</comment>
<gene>
    <name evidence="8 10" type="primary">acpS</name>
    <name evidence="10" type="ORF">ACFSR0_11055</name>
</gene>
<keyword evidence="11" id="KW-1185">Reference proteome</keyword>
<dbReference type="GO" id="GO:0008897">
    <property type="term" value="F:holo-[acyl-carrier-protein] synthase activity"/>
    <property type="evidence" value="ECO:0007669"/>
    <property type="project" value="UniProtKB-EC"/>
</dbReference>
<dbReference type="InterPro" id="IPR008278">
    <property type="entry name" value="4-PPantetheinyl_Trfase_dom"/>
</dbReference>
<dbReference type="HAMAP" id="MF_00101">
    <property type="entry name" value="AcpS"/>
    <property type="match status" value="1"/>
</dbReference>
<dbReference type="InterPro" id="IPR002582">
    <property type="entry name" value="ACPS"/>
</dbReference>
<comment type="cofactor">
    <cofactor evidence="8">
        <name>Mg(2+)</name>
        <dbReference type="ChEBI" id="CHEBI:18420"/>
    </cofactor>
</comment>
<name>A0ABW5TKQ6_9ENTE</name>
<accession>A0ABW5TKQ6</accession>
<feature type="binding site" evidence="8">
    <location>
        <position position="58"/>
    </location>
    <ligand>
        <name>Mg(2+)</name>
        <dbReference type="ChEBI" id="CHEBI:18420"/>
    </ligand>
</feature>
<keyword evidence="8" id="KW-0963">Cytoplasm</keyword>